<reference evidence="2 3" key="1">
    <citation type="journal article" date="2017" name="Nat. Commun.">
        <title>In situ click chemistry generation of cyclooxygenase-2 inhibitors.</title>
        <authorList>
            <person name="Bhardwaj A."/>
            <person name="Kaur J."/>
            <person name="Wuest M."/>
            <person name="Wuest F."/>
        </authorList>
    </citation>
    <scope>NUCLEOTIDE SEQUENCE [LARGE SCALE GENOMIC DNA]</scope>
    <source>
        <strain evidence="2">S2_012_000_R3_94</strain>
    </source>
</reference>
<keyword evidence="1" id="KW-0732">Signal</keyword>
<evidence type="ECO:0008006" key="4">
    <source>
        <dbReference type="Google" id="ProtNLM"/>
    </source>
</evidence>
<comment type="caution">
    <text evidence="2">The sequence shown here is derived from an EMBL/GenBank/DDBJ whole genome shotgun (WGS) entry which is preliminary data.</text>
</comment>
<accession>A0A533I9K4</accession>
<name>A0A533I9K4_PARDE</name>
<evidence type="ECO:0000313" key="2">
    <source>
        <dbReference type="EMBL" id="TKW67431.1"/>
    </source>
</evidence>
<sequence length="164" mass="17169">MKLMKFSAAAVFAGLALAACVPEETDTSGVAQPLANCGRVATSQMAAYTEAPITAEGSGMIGIGTQQQTADGSVMQRFSLVDCSAKTITRVQQDWTLASAPAAGGTVQDMVSRLRQAGRLTASNQLAREGQSAGYEVVQGRVDATGNPRARCGCELHYPDLLWQ</sequence>
<evidence type="ECO:0000256" key="1">
    <source>
        <dbReference type="SAM" id="SignalP"/>
    </source>
</evidence>
<proteinExistence type="predicted"/>
<gene>
    <name evidence="2" type="ORF">DI616_07245</name>
</gene>
<organism evidence="2 3">
    <name type="scientific">Paracoccus denitrificans</name>
    <dbReference type="NCBI Taxonomy" id="266"/>
    <lineage>
        <taxon>Bacteria</taxon>
        <taxon>Pseudomonadati</taxon>
        <taxon>Pseudomonadota</taxon>
        <taxon>Alphaproteobacteria</taxon>
        <taxon>Rhodobacterales</taxon>
        <taxon>Paracoccaceae</taxon>
        <taxon>Paracoccus</taxon>
    </lineage>
</organism>
<protein>
    <recommendedName>
        <fullName evidence="4">Lipoprotein</fullName>
    </recommendedName>
</protein>
<evidence type="ECO:0000313" key="3">
    <source>
        <dbReference type="Proteomes" id="UP000315344"/>
    </source>
</evidence>
<dbReference type="PROSITE" id="PS51257">
    <property type="entry name" value="PROKAR_LIPOPROTEIN"/>
    <property type="match status" value="1"/>
</dbReference>
<dbReference type="AlphaFoldDB" id="A0A533I9K4"/>
<dbReference type="Proteomes" id="UP000315344">
    <property type="component" value="Unassembled WGS sequence"/>
</dbReference>
<dbReference type="EMBL" id="VAFL01000004">
    <property type="protein sequence ID" value="TKW67431.1"/>
    <property type="molecule type" value="Genomic_DNA"/>
</dbReference>
<feature type="chain" id="PRO_5022218594" description="Lipoprotein" evidence="1">
    <location>
        <begin position="19"/>
        <end position="164"/>
    </location>
</feature>
<feature type="signal peptide" evidence="1">
    <location>
        <begin position="1"/>
        <end position="18"/>
    </location>
</feature>